<evidence type="ECO:0000313" key="2">
    <source>
        <dbReference type="Proteomes" id="UP000714380"/>
    </source>
</evidence>
<accession>A0ABS7ZSV2</accession>
<dbReference type="RefSeq" id="WP_225673485.1">
    <property type="nucleotide sequence ID" value="NZ_JAEDAH010000039.1"/>
</dbReference>
<comment type="caution">
    <text evidence="1">The sequence shown here is derived from an EMBL/GenBank/DDBJ whole genome shotgun (WGS) entry which is preliminary data.</text>
</comment>
<proteinExistence type="predicted"/>
<protein>
    <recommendedName>
        <fullName evidence="3">Porin</fullName>
    </recommendedName>
</protein>
<dbReference type="EMBL" id="JAEDAH010000039">
    <property type="protein sequence ID" value="MCA6063466.1"/>
    <property type="molecule type" value="Genomic_DNA"/>
</dbReference>
<reference evidence="1 2" key="1">
    <citation type="submission" date="2020-12" db="EMBL/GenBank/DDBJ databases">
        <title>Novel Thalassolituus-related marine hydrocarbonoclastic bacteria mediated algae-derived hydrocarbons mineralization in twilight zone of the northern South China Sea.</title>
        <authorList>
            <person name="Dong C."/>
        </authorList>
    </citation>
    <scope>NUCLEOTIDE SEQUENCE [LARGE SCALE GENOMIC DNA]</scope>
    <source>
        <strain evidence="1 2">IMCC1826</strain>
    </source>
</reference>
<organism evidence="1 2">
    <name type="scientific">Thalassolituus marinus</name>
    <dbReference type="NCBI Taxonomy" id="671053"/>
    <lineage>
        <taxon>Bacteria</taxon>
        <taxon>Pseudomonadati</taxon>
        <taxon>Pseudomonadota</taxon>
        <taxon>Gammaproteobacteria</taxon>
        <taxon>Oceanospirillales</taxon>
        <taxon>Oceanospirillaceae</taxon>
        <taxon>Thalassolituus</taxon>
    </lineage>
</organism>
<evidence type="ECO:0000313" key="1">
    <source>
        <dbReference type="EMBL" id="MCA6063466.1"/>
    </source>
</evidence>
<keyword evidence="2" id="KW-1185">Reference proteome</keyword>
<name>A0ABS7ZSV2_9GAMM</name>
<evidence type="ECO:0008006" key="3">
    <source>
        <dbReference type="Google" id="ProtNLM"/>
    </source>
</evidence>
<dbReference type="Proteomes" id="UP000714380">
    <property type="component" value="Unassembled WGS sequence"/>
</dbReference>
<sequence length="348" mass="37570">MTDKYLILIVLATGLVGYTNVAQAELTSLSDEALGEVKGEGIGFMLEDFAFEAGADVATGNRLDITGLTNSAGDDVVLSVSQFYIAGSGSNLGTNVIGNPVNLGRLLYPYNLELLDGDDIGIAGKAVFEFATPQRFAGNSTEKPYSLLDFNMEQRTESRYPGEQTATGRRVDSVSGVDLAALSSRASERADFGIRYDLMENGVRAQSLEAHAQGVATDGSFLRLWGDNNEMVGNLEFNFYAQDLLFFACDANGNNCGDSVQFHNFVLESQLGYGEEQPVTFEVESDGNFTIEVGSIEGKTNAFYQDFYANGPRTDIYIENVSVGGSDFGSATVSNLQIQYLRATSRDL</sequence>
<gene>
    <name evidence="1" type="ORF">I9W95_07580</name>
</gene>